<dbReference type="CDD" id="cd02181">
    <property type="entry name" value="GH16_fungal_Lam16A_glucanase"/>
    <property type="match status" value="1"/>
</dbReference>
<organism evidence="8 9">
    <name type="scientific">Colletotrichum lupini</name>
    <dbReference type="NCBI Taxonomy" id="145971"/>
    <lineage>
        <taxon>Eukaryota</taxon>
        <taxon>Fungi</taxon>
        <taxon>Dikarya</taxon>
        <taxon>Ascomycota</taxon>
        <taxon>Pezizomycotina</taxon>
        <taxon>Sordariomycetes</taxon>
        <taxon>Hypocreomycetidae</taxon>
        <taxon>Glomerellales</taxon>
        <taxon>Glomerellaceae</taxon>
        <taxon>Colletotrichum</taxon>
        <taxon>Colletotrichum acutatum species complex</taxon>
    </lineage>
</organism>
<evidence type="ECO:0000256" key="3">
    <source>
        <dbReference type="ARBA" id="ARBA00012599"/>
    </source>
</evidence>
<name>A0A9Q8SND8_9PEZI</name>
<proteinExistence type="inferred from homology"/>
<evidence type="ECO:0000256" key="5">
    <source>
        <dbReference type="ARBA" id="ARBA00023295"/>
    </source>
</evidence>
<dbReference type="GeneID" id="73339489"/>
<feature type="domain" description="GH16" evidence="7">
    <location>
        <begin position="308"/>
        <end position="558"/>
    </location>
</feature>
<gene>
    <name evidence="8" type="ORF">CLUP02_05472</name>
</gene>
<dbReference type="InterPro" id="IPR050546">
    <property type="entry name" value="Glycosyl_Hydrlase_16"/>
</dbReference>
<dbReference type="PANTHER" id="PTHR10963:SF24">
    <property type="entry name" value="GLYCOSIDASE C21B10.07-RELATED"/>
    <property type="match status" value="1"/>
</dbReference>
<comment type="similarity">
    <text evidence="2">Belongs to the glycosyl hydrolase 16 family.</text>
</comment>
<feature type="region of interest" description="Disordered" evidence="6">
    <location>
        <begin position="205"/>
        <end position="239"/>
    </location>
</feature>
<dbReference type="InterPro" id="IPR000757">
    <property type="entry name" value="Beta-glucanase-like"/>
</dbReference>
<feature type="compositionally biased region" description="Polar residues" evidence="6">
    <location>
        <begin position="207"/>
        <end position="226"/>
    </location>
</feature>
<dbReference type="AlphaFoldDB" id="A0A9Q8SND8"/>
<keyword evidence="5" id="KW-0326">Glycosidase</keyword>
<evidence type="ECO:0000256" key="1">
    <source>
        <dbReference type="ARBA" id="ARBA00000124"/>
    </source>
</evidence>
<dbReference type="RefSeq" id="XP_049141622.1">
    <property type="nucleotide sequence ID" value="XM_049284479.1"/>
</dbReference>
<keyword evidence="4" id="KW-0378">Hydrolase</keyword>
<accession>A0A9Q8SND8</accession>
<feature type="compositionally biased region" description="Basic and acidic residues" evidence="6">
    <location>
        <begin position="228"/>
        <end position="239"/>
    </location>
</feature>
<evidence type="ECO:0000256" key="2">
    <source>
        <dbReference type="ARBA" id="ARBA00006865"/>
    </source>
</evidence>
<evidence type="ECO:0000256" key="6">
    <source>
        <dbReference type="SAM" id="MobiDB-lite"/>
    </source>
</evidence>
<evidence type="ECO:0000313" key="9">
    <source>
        <dbReference type="Proteomes" id="UP000830671"/>
    </source>
</evidence>
<dbReference type="Gene3D" id="2.60.120.200">
    <property type="match status" value="1"/>
</dbReference>
<dbReference type="PANTHER" id="PTHR10963">
    <property type="entry name" value="GLYCOSYL HYDROLASE-RELATED"/>
    <property type="match status" value="1"/>
</dbReference>
<dbReference type="Pfam" id="PF26113">
    <property type="entry name" value="GH16_XgeA"/>
    <property type="match status" value="1"/>
</dbReference>
<dbReference type="SUPFAM" id="SSF49899">
    <property type="entry name" value="Concanavalin A-like lectins/glucanases"/>
    <property type="match status" value="1"/>
</dbReference>
<dbReference type="FunFam" id="2.60.120.200:FF:000114">
    <property type="entry name" value="Probable endo-1,3(4)-beta-glucanase NFIA_089530"/>
    <property type="match status" value="1"/>
</dbReference>
<dbReference type="KEGG" id="clup:CLUP02_05472"/>
<dbReference type="InterPro" id="IPR013320">
    <property type="entry name" value="ConA-like_dom_sf"/>
</dbReference>
<dbReference type="GO" id="GO:0052861">
    <property type="term" value="F:endo-1,3(4)-beta-glucanase activity"/>
    <property type="evidence" value="ECO:0007669"/>
    <property type="project" value="UniProtKB-EC"/>
</dbReference>
<dbReference type="PROSITE" id="PS51762">
    <property type="entry name" value="GH16_2"/>
    <property type="match status" value="1"/>
</dbReference>
<sequence length="672" mass="72111">MVPKTTHALCAAYRSPFMIPKCCPVAGVLAHLVTLPTPPVYTTGNLEPTLFSLLQTFFLRLLFSSHSPLEALILFSHSLSSATQEAGNSRFNPFPAEVIVVTRGFTPSYNPLTLFWSHSPCLIWSPFLPSATTQVHRSHSPRQSDLLSKIRVQSEQTNHAVRHCPSHHHRVDTSLLGVFFPAHPLKLRPPRSSLLNTPLPRAPSRIVNFSPTNHLHTRLPTSSSPAELNRKDTSQTEPRRGTFLKKVSNPSFLPFSSDKKDLDLERISSAMPSQSIKTVLVGAAALLLCCHTGPAQAQQQKYVLHDNYDSSNFFNEFSFFDQPDPTKGSQIYTSAVTANNSGLAGYARGGIYLGVDSKTKGQGRQSVRVTSNKAFDTGLFVADIQHMPTSSCGVWPAFWMFGPNWPNSGEIDIIEGVNTQESNAVTLHTGPGCSITNDGTISSTTLKEKDCNAGSASTGCGQSTSSNQNYGDGFNAIGGGVYAVDFNSQAISVWFFPRSAIPGDVSSGNPVPSSWGQPLAKFNGGSGCDISSHFKQQNLVFNTALCGDWAGKVWEQNAECTALAPQCSDYVAANPQAFTEAFWLINSVKVYQADGGASAAAASVAPSAAAAGIPTALPSAPIPGVSAIPGATGLDSGGGRKYKGVWRLISVMVLFDDIYDSLFSLLLHLLDR</sequence>
<dbReference type="EMBL" id="CP019475">
    <property type="protein sequence ID" value="UQC79991.1"/>
    <property type="molecule type" value="Genomic_DNA"/>
</dbReference>
<evidence type="ECO:0000256" key="4">
    <source>
        <dbReference type="ARBA" id="ARBA00022801"/>
    </source>
</evidence>
<comment type="catalytic activity">
    <reaction evidence="1">
        <text>Endohydrolysis of (1-&gt;3)- or (1-&gt;4)-linkages in beta-D-glucans when the glucose residue whose reducing group is involved in the linkage to be hydrolyzed is itself substituted at C-3.</text>
        <dbReference type="EC" id="3.2.1.6"/>
    </reaction>
</comment>
<evidence type="ECO:0000313" key="8">
    <source>
        <dbReference type="EMBL" id="UQC79991.1"/>
    </source>
</evidence>
<reference evidence="8" key="1">
    <citation type="journal article" date="2021" name="Mol. Plant Microbe Interact.">
        <title>Complete Genome Sequence of the Plant-Pathogenic Fungus Colletotrichum lupini.</title>
        <authorList>
            <person name="Baroncelli R."/>
            <person name="Pensec F."/>
            <person name="Da Lio D."/>
            <person name="Boufleur T."/>
            <person name="Vicente I."/>
            <person name="Sarrocco S."/>
            <person name="Picot A."/>
            <person name="Baraldi E."/>
            <person name="Sukno S."/>
            <person name="Thon M."/>
            <person name="Le Floch G."/>
        </authorList>
    </citation>
    <scope>NUCLEOTIDE SEQUENCE</scope>
    <source>
        <strain evidence="8">IMI 504893</strain>
    </source>
</reference>
<evidence type="ECO:0000259" key="7">
    <source>
        <dbReference type="PROSITE" id="PS51762"/>
    </source>
</evidence>
<dbReference type="EC" id="3.2.1.6" evidence="3"/>
<protein>
    <recommendedName>
        <fullName evidence="3">endo-1,3(4)-beta-glucanase</fullName>
        <ecNumber evidence="3">3.2.1.6</ecNumber>
    </recommendedName>
</protein>
<dbReference type="Proteomes" id="UP000830671">
    <property type="component" value="Chromosome 3"/>
</dbReference>
<keyword evidence="9" id="KW-1185">Reference proteome</keyword>
<dbReference type="GO" id="GO:0009251">
    <property type="term" value="P:glucan catabolic process"/>
    <property type="evidence" value="ECO:0007669"/>
    <property type="project" value="TreeGrafter"/>
</dbReference>